<name>A0AAN9IAY9_CROPI</name>
<accession>A0AAN9IAY9</accession>
<evidence type="ECO:0000313" key="3">
    <source>
        <dbReference type="Proteomes" id="UP001372338"/>
    </source>
</evidence>
<keyword evidence="3" id="KW-1185">Reference proteome</keyword>
<dbReference type="AlphaFoldDB" id="A0AAN9IAY9"/>
<reference evidence="2 3" key="1">
    <citation type="submission" date="2024-01" db="EMBL/GenBank/DDBJ databases">
        <title>The genomes of 5 underutilized Papilionoideae crops provide insights into root nodulation and disease resistanc.</title>
        <authorList>
            <person name="Yuan L."/>
        </authorList>
    </citation>
    <scope>NUCLEOTIDE SEQUENCE [LARGE SCALE GENOMIC DNA]</scope>
    <source>
        <strain evidence="2">ZHUSHIDOU_FW_LH</strain>
        <tissue evidence="2">Leaf</tissue>
    </source>
</reference>
<comment type="caution">
    <text evidence="2">The sequence shown here is derived from an EMBL/GenBank/DDBJ whole genome shotgun (WGS) entry which is preliminary data.</text>
</comment>
<gene>
    <name evidence="2" type="ORF">RIF29_18949</name>
</gene>
<evidence type="ECO:0000256" key="1">
    <source>
        <dbReference type="SAM" id="Phobius"/>
    </source>
</evidence>
<dbReference type="EMBL" id="JAYWIO010000004">
    <property type="protein sequence ID" value="KAK7266306.1"/>
    <property type="molecule type" value="Genomic_DNA"/>
</dbReference>
<evidence type="ECO:0000313" key="2">
    <source>
        <dbReference type="EMBL" id="KAK7266306.1"/>
    </source>
</evidence>
<keyword evidence="1" id="KW-0472">Membrane</keyword>
<proteinExistence type="predicted"/>
<sequence>MLMELLSLALSTQLFKPNRTPFPFLPLISSLLLFSLLYSTTKTTQHNTTLCLFCFLFFLTFPFFIHSLFLFKKCVKIQLRSLPDSSLSRHIAPNTLLTATNNIERTKGDRRSA</sequence>
<feature type="transmembrane region" description="Helical" evidence="1">
    <location>
        <begin position="50"/>
        <end position="71"/>
    </location>
</feature>
<feature type="transmembrane region" description="Helical" evidence="1">
    <location>
        <begin position="20"/>
        <end position="38"/>
    </location>
</feature>
<keyword evidence="1" id="KW-1133">Transmembrane helix</keyword>
<dbReference type="Proteomes" id="UP001372338">
    <property type="component" value="Unassembled WGS sequence"/>
</dbReference>
<protein>
    <submittedName>
        <fullName evidence="2">Uncharacterized protein</fullName>
    </submittedName>
</protein>
<keyword evidence="1" id="KW-0812">Transmembrane</keyword>
<organism evidence="2 3">
    <name type="scientific">Crotalaria pallida</name>
    <name type="common">Smooth rattlebox</name>
    <name type="synonym">Crotalaria striata</name>
    <dbReference type="NCBI Taxonomy" id="3830"/>
    <lineage>
        <taxon>Eukaryota</taxon>
        <taxon>Viridiplantae</taxon>
        <taxon>Streptophyta</taxon>
        <taxon>Embryophyta</taxon>
        <taxon>Tracheophyta</taxon>
        <taxon>Spermatophyta</taxon>
        <taxon>Magnoliopsida</taxon>
        <taxon>eudicotyledons</taxon>
        <taxon>Gunneridae</taxon>
        <taxon>Pentapetalae</taxon>
        <taxon>rosids</taxon>
        <taxon>fabids</taxon>
        <taxon>Fabales</taxon>
        <taxon>Fabaceae</taxon>
        <taxon>Papilionoideae</taxon>
        <taxon>50 kb inversion clade</taxon>
        <taxon>genistoids sensu lato</taxon>
        <taxon>core genistoids</taxon>
        <taxon>Crotalarieae</taxon>
        <taxon>Crotalaria</taxon>
    </lineage>
</organism>